<comment type="caution">
    <text evidence="2">The sequence shown here is derived from an EMBL/GenBank/DDBJ whole genome shotgun (WGS) entry which is preliminary data.</text>
</comment>
<accession>X1UEG9</accession>
<dbReference type="InterPro" id="IPR043734">
    <property type="entry name" value="DUF5678"/>
</dbReference>
<sequence>MAQLREKYESKLVAVLDGAIIAIDDDLEEVARIIERKKRTGEIKGTPYTGRVGDDIAAVHVPSVYV</sequence>
<dbReference type="AlphaFoldDB" id="X1UEG9"/>
<feature type="domain" description="DUF5678" evidence="1">
    <location>
        <begin position="3"/>
        <end position="42"/>
    </location>
</feature>
<dbReference type="EMBL" id="BARW01017729">
    <property type="protein sequence ID" value="GAI90739.1"/>
    <property type="molecule type" value="Genomic_DNA"/>
</dbReference>
<protein>
    <recommendedName>
        <fullName evidence="1">DUF5678 domain-containing protein</fullName>
    </recommendedName>
</protein>
<organism evidence="2">
    <name type="scientific">marine sediment metagenome</name>
    <dbReference type="NCBI Taxonomy" id="412755"/>
    <lineage>
        <taxon>unclassified sequences</taxon>
        <taxon>metagenomes</taxon>
        <taxon>ecological metagenomes</taxon>
    </lineage>
</organism>
<reference evidence="2" key="1">
    <citation type="journal article" date="2014" name="Front. Microbiol.">
        <title>High frequency of phylogenetically diverse reductive dehalogenase-homologous genes in deep subseafloor sedimentary metagenomes.</title>
        <authorList>
            <person name="Kawai M."/>
            <person name="Futagami T."/>
            <person name="Toyoda A."/>
            <person name="Takaki Y."/>
            <person name="Nishi S."/>
            <person name="Hori S."/>
            <person name="Arai W."/>
            <person name="Tsubouchi T."/>
            <person name="Morono Y."/>
            <person name="Uchiyama I."/>
            <person name="Ito T."/>
            <person name="Fujiyama A."/>
            <person name="Inagaki F."/>
            <person name="Takami H."/>
        </authorList>
    </citation>
    <scope>NUCLEOTIDE SEQUENCE</scope>
    <source>
        <strain evidence="2">Expedition CK06-06</strain>
    </source>
</reference>
<evidence type="ECO:0000259" key="1">
    <source>
        <dbReference type="Pfam" id="PF18929"/>
    </source>
</evidence>
<dbReference type="Pfam" id="PF18929">
    <property type="entry name" value="DUF5678"/>
    <property type="match status" value="1"/>
</dbReference>
<evidence type="ECO:0000313" key="2">
    <source>
        <dbReference type="EMBL" id="GAI90739.1"/>
    </source>
</evidence>
<gene>
    <name evidence="2" type="ORF">S12H4_30553</name>
</gene>
<proteinExistence type="predicted"/>
<name>X1UEG9_9ZZZZ</name>